<name>A0A0E9Q9P8_ANGAN</name>
<dbReference type="AlphaFoldDB" id="A0A0E9Q9P8"/>
<sequence>MENLFLGKCPGPEIETYAPNHPTAMSLDFIHKDSIKEWSNTSFFILFLLLLKKLDYL</sequence>
<protein>
    <submittedName>
        <fullName evidence="1">Uncharacterized protein</fullName>
    </submittedName>
</protein>
<organism evidence="1">
    <name type="scientific">Anguilla anguilla</name>
    <name type="common">European freshwater eel</name>
    <name type="synonym">Muraena anguilla</name>
    <dbReference type="NCBI Taxonomy" id="7936"/>
    <lineage>
        <taxon>Eukaryota</taxon>
        <taxon>Metazoa</taxon>
        <taxon>Chordata</taxon>
        <taxon>Craniata</taxon>
        <taxon>Vertebrata</taxon>
        <taxon>Euteleostomi</taxon>
        <taxon>Actinopterygii</taxon>
        <taxon>Neopterygii</taxon>
        <taxon>Teleostei</taxon>
        <taxon>Anguilliformes</taxon>
        <taxon>Anguillidae</taxon>
        <taxon>Anguilla</taxon>
    </lineage>
</organism>
<reference evidence="1" key="1">
    <citation type="submission" date="2014-11" db="EMBL/GenBank/DDBJ databases">
        <authorList>
            <person name="Amaro Gonzalez C."/>
        </authorList>
    </citation>
    <scope>NUCLEOTIDE SEQUENCE</scope>
</reference>
<evidence type="ECO:0000313" key="1">
    <source>
        <dbReference type="EMBL" id="JAH13070.1"/>
    </source>
</evidence>
<proteinExistence type="predicted"/>
<reference evidence="1" key="2">
    <citation type="journal article" date="2015" name="Fish Shellfish Immunol.">
        <title>Early steps in the European eel (Anguilla anguilla)-Vibrio vulnificus interaction in the gills: Role of the RtxA13 toxin.</title>
        <authorList>
            <person name="Callol A."/>
            <person name="Pajuelo D."/>
            <person name="Ebbesson L."/>
            <person name="Teles M."/>
            <person name="MacKenzie S."/>
            <person name="Amaro C."/>
        </authorList>
    </citation>
    <scope>NUCLEOTIDE SEQUENCE</scope>
</reference>
<dbReference type="EMBL" id="GBXM01095507">
    <property type="protein sequence ID" value="JAH13070.1"/>
    <property type="molecule type" value="Transcribed_RNA"/>
</dbReference>
<accession>A0A0E9Q9P8</accession>